<proteinExistence type="predicted"/>
<reference evidence="2 3" key="1">
    <citation type="submission" date="2016-10" db="EMBL/GenBank/DDBJ databases">
        <title>Genome sequence of the basidiomycete white-rot fungus Trametes pubescens.</title>
        <authorList>
            <person name="Makela M.R."/>
            <person name="Granchi Z."/>
            <person name="Peng M."/>
            <person name="De Vries R.P."/>
            <person name="Grigoriev I."/>
            <person name="Riley R."/>
            <person name="Hilden K."/>
        </authorList>
    </citation>
    <scope>NUCLEOTIDE SEQUENCE [LARGE SCALE GENOMIC DNA]</scope>
    <source>
        <strain evidence="2 3">FBCC735</strain>
    </source>
</reference>
<organism evidence="2 3">
    <name type="scientific">Trametes pubescens</name>
    <name type="common">White-rot fungus</name>
    <dbReference type="NCBI Taxonomy" id="154538"/>
    <lineage>
        <taxon>Eukaryota</taxon>
        <taxon>Fungi</taxon>
        <taxon>Dikarya</taxon>
        <taxon>Basidiomycota</taxon>
        <taxon>Agaricomycotina</taxon>
        <taxon>Agaricomycetes</taxon>
        <taxon>Polyporales</taxon>
        <taxon>Polyporaceae</taxon>
        <taxon>Trametes</taxon>
    </lineage>
</organism>
<protein>
    <submittedName>
        <fullName evidence="2">Uncharacterized protein</fullName>
    </submittedName>
</protein>
<evidence type="ECO:0000256" key="1">
    <source>
        <dbReference type="SAM" id="MobiDB-lite"/>
    </source>
</evidence>
<comment type="caution">
    <text evidence="2">The sequence shown here is derived from an EMBL/GenBank/DDBJ whole genome shotgun (WGS) entry which is preliminary data.</text>
</comment>
<feature type="region of interest" description="Disordered" evidence="1">
    <location>
        <begin position="34"/>
        <end position="56"/>
    </location>
</feature>
<evidence type="ECO:0000313" key="3">
    <source>
        <dbReference type="Proteomes" id="UP000184267"/>
    </source>
</evidence>
<evidence type="ECO:0000313" key="2">
    <source>
        <dbReference type="EMBL" id="OJT09449.1"/>
    </source>
</evidence>
<name>A0A1M2VPB6_TRAPU</name>
<sequence>MNIPREQLDLEPRKAASARAAAINTFASLSPCKHDHSLYPDPDAPPPAHSKREEQPVALHRTLRVKPPLRDEFWNTRASSRYSMYGW</sequence>
<accession>A0A1M2VPB6</accession>
<keyword evidence="3" id="KW-1185">Reference proteome</keyword>
<dbReference type="AlphaFoldDB" id="A0A1M2VPB6"/>
<gene>
    <name evidence="2" type="ORF">TRAPUB_14080</name>
</gene>
<dbReference type="EMBL" id="MNAD01000914">
    <property type="protein sequence ID" value="OJT09449.1"/>
    <property type="molecule type" value="Genomic_DNA"/>
</dbReference>
<dbReference type="Proteomes" id="UP000184267">
    <property type="component" value="Unassembled WGS sequence"/>
</dbReference>